<organism evidence="1 2">
    <name type="scientific">Portunus trituberculatus</name>
    <name type="common">Swimming crab</name>
    <name type="synonym">Neptunus trituberculatus</name>
    <dbReference type="NCBI Taxonomy" id="210409"/>
    <lineage>
        <taxon>Eukaryota</taxon>
        <taxon>Metazoa</taxon>
        <taxon>Ecdysozoa</taxon>
        <taxon>Arthropoda</taxon>
        <taxon>Crustacea</taxon>
        <taxon>Multicrustacea</taxon>
        <taxon>Malacostraca</taxon>
        <taxon>Eumalacostraca</taxon>
        <taxon>Eucarida</taxon>
        <taxon>Decapoda</taxon>
        <taxon>Pleocyemata</taxon>
        <taxon>Brachyura</taxon>
        <taxon>Eubrachyura</taxon>
        <taxon>Portunoidea</taxon>
        <taxon>Portunidae</taxon>
        <taxon>Portuninae</taxon>
        <taxon>Portunus</taxon>
    </lineage>
</organism>
<gene>
    <name evidence="1" type="ORF">E2C01_033050</name>
</gene>
<dbReference type="AlphaFoldDB" id="A0A5B7F353"/>
<keyword evidence="2" id="KW-1185">Reference proteome</keyword>
<sequence length="65" mass="7206">MLGGRVQPILRRARTTSSRLVGRLQEAHSLRMEALLGDLSRPLLVVTSINSSIVNSPELVERKRA</sequence>
<protein>
    <submittedName>
        <fullName evidence="1">Uncharacterized protein</fullName>
    </submittedName>
</protein>
<dbReference type="EMBL" id="VSRR010004385">
    <property type="protein sequence ID" value="MPC39513.1"/>
    <property type="molecule type" value="Genomic_DNA"/>
</dbReference>
<comment type="caution">
    <text evidence="1">The sequence shown here is derived from an EMBL/GenBank/DDBJ whole genome shotgun (WGS) entry which is preliminary data.</text>
</comment>
<evidence type="ECO:0000313" key="2">
    <source>
        <dbReference type="Proteomes" id="UP000324222"/>
    </source>
</evidence>
<accession>A0A5B7F353</accession>
<name>A0A5B7F353_PORTR</name>
<proteinExistence type="predicted"/>
<evidence type="ECO:0000313" key="1">
    <source>
        <dbReference type="EMBL" id="MPC39513.1"/>
    </source>
</evidence>
<reference evidence="1 2" key="1">
    <citation type="submission" date="2019-05" db="EMBL/GenBank/DDBJ databases">
        <title>Another draft genome of Portunus trituberculatus and its Hox gene families provides insights of decapod evolution.</title>
        <authorList>
            <person name="Jeong J.-H."/>
            <person name="Song I."/>
            <person name="Kim S."/>
            <person name="Choi T."/>
            <person name="Kim D."/>
            <person name="Ryu S."/>
            <person name="Kim W."/>
        </authorList>
    </citation>
    <scope>NUCLEOTIDE SEQUENCE [LARGE SCALE GENOMIC DNA]</scope>
    <source>
        <tissue evidence="1">Muscle</tissue>
    </source>
</reference>
<dbReference type="Proteomes" id="UP000324222">
    <property type="component" value="Unassembled WGS sequence"/>
</dbReference>